<organism evidence="2 3">
    <name type="scientific">Fulvitalea axinellae</name>
    <dbReference type="NCBI Taxonomy" id="1182444"/>
    <lineage>
        <taxon>Bacteria</taxon>
        <taxon>Pseudomonadati</taxon>
        <taxon>Bacteroidota</taxon>
        <taxon>Cytophagia</taxon>
        <taxon>Cytophagales</taxon>
        <taxon>Persicobacteraceae</taxon>
        <taxon>Fulvitalea</taxon>
    </lineage>
</organism>
<evidence type="ECO:0000313" key="2">
    <source>
        <dbReference type="EMBL" id="BDD12099.1"/>
    </source>
</evidence>
<reference evidence="2 3" key="1">
    <citation type="submission" date="2021-12" db="EMBL/GenBank/DDBJ databases">
        <title>Genome sequencing of bacteria with rrn-lacking chromosome and rrn-plasmid.</title>
        <authorList>
            <person name="Anda M."/>
            <person name="Iwasaki W."/>
        </authorList>
    </citation>
    <scope>NUCLEOTIDE SEQUENCE [LARGE SCALE GENOMIC DNA]</scope>
    <source>
        <strain evidence="2 3">DSM 100852</strain>
        <plasmid evidence="2 3">pFA3</plasmid>
    </source>
</reference>
<evidence type="ECO:0000256" key="1">
    <source>
        <dbReference type="SAM" id="MobiDB-lite"/>
    </source>
</evidence>
<feature type="region of interest" description="Disordered" evidence="1">
    <location>
        <begin position="1"/>
        <end position="23"/>
    </location>
</feature>
<evidence type="ECO:0008006" key="4">
    <source>
        <dbReference type="Google" id="ProtNLM"/>
    </source>
</evidence>
<proteinExistence type="predicted"/>
<evidence type="ECO:0000313" key="3">
    <source>
        <dbReference type="Proteomes" id="UP001348817"/>
    </source>
</evidence>
<dbReference type="Proteomes" id="UP001348817">
    <property type="component" value="Plasmid pFA3"/>
</dbReference>
<feature type="compositionally biased region" description="Basic and acidic residues" evidence="1">
    <location>
        <begin position="1"/>
        <end position="21"/>
    </location>
</feature>
<accession>A0AAU9D021</accession>
<keyword evidence="2" id="KW-0614">Plasmid</keyword>
<sequence>MKQSRKETAWKKSRKFGDVKGGRMRPKLTDNIFNRLHSFEAPEEGESSPIYILDNPSRDFFFPVTVEEIKEFISKLPKDHIRSLTHIWLRRISKNEFQKNKGIQGCFICGSGVNLIVLYPFPIDLKIKFGLKKPSNKILKWYSEFKPELIHEQGEWKLKWINEGLKRYYLEGLLLHEIGHKVESYSKRFWSKSSNNKCENFADNYAYYWGDKIRKEIE</sequence>
<dbReference type="AlphaFoldDB" id="A0AAU9D021"/>
<name>A0AAU9D021_9BACT</name>
<dbReference type="EMBL" id="AP025317">
    <property type="protein sequence ID" value="BDD12099.1"/>
    <property type="molecule type" value="Genomic_DNA"/>
</dbReference>
<geneLocation type="plasmid" evidence="2 3">
    <name>pFA3</name>
</geneLocation>
<dbReference type="KEGG" id="fax:FUAX_45310"/>
<protein>
    <recommendedName>
        <fullName evidence="4">Tox-MPTase3 domain-containing protein</fullName>
    </recommendedName>
</protein>
<dbReference type="RefSeq" id="WP_338395459.1">
    <property type="nucleotide sequence ID" value="NZ_AP025317.1"/>
</dbReference>
<keyword evidence="3" id="KW-1185">Reference proteome</keyword>
<gene>
    <name evidence="2" type="ORF">FUAX_45310</name>
</gene>